<dbReference type="InterPro" id="IPR011293">
    <property type="entry name" value="Ion_transpt_RnfA/RsxA"/>
</dbReference>
<comment type="function">
    <text evidence="8">Part of a membrane-bound complex that couples electron transfer with translocation of ions across the membrane.</text>
</comment>
<feature type="transmembrane region" description="Helical" evidence="8">
    <location>
        <begin position="44"/>
        <end position="64"/>
    </location>
</feature>
<dbReference type="InterPro" id="IPR003667">
    <property type="entry name" value="NqrDE/RnfAE"/>
</dbReference>
<dbReference type="GO" id="GO:0012505">
    <property type="term" value="C:endomembrane system"/>
    <property type="evidence" value="ECO:0007669"/>
    <property type="project" value="UniProtKB-SubCell"/>
</dbReference>
<feature type="transmembrane region" description="Helical" evidence="8">
    <location>
        <begin position="130"/>
        <end position="152"/>
    </location>
</feature>
<dbReference type="Pfam" id="PF02508">
    <property type="entry name" value="Rnf-Nqr"/>
    <property type="match status" value="1"/>
</dbReference>
<comment type="subcellular location">
    <subcellularLocation>
        <location evidence="8">Cell membrane</location>
        <topology evidence="8">Multi-pass membrane protein</topology>
    </subcellularLocation>
    <subcellularLocation>
        <location evidence="1">Endomembrane system</location>
        <topology evidence="1">Multi-pass membrane protein</topology>
    </subcellularLocation>
</comment>
<feature type="transmembrane region" description="Helical" evidence="8">
    <location>
        <begin position="70"/>
        <end position="91"/>
    </location>
</feature>
<feature type="transmembrane region" description="Helical" evidence="8">
    <location>
        <begin position="103"/>
        <end position="124"/>
    </location>
</feature>
<feature type="transmembrane region" description="Helical" evidence="8">
    <location>
        <begin position="6"/>
        <end position="32"/>
    </location>
</feature>
<evidence type="ECO:0000256" key="8">
    <source>
        <dbReference type="HAMAP-Rule" id="MF_00459"/>
    </source>
</evidence>
<evidence type="ECO:0000256" key="5">
    <source>
        <dbReference type="ARBA" id="ARBA00022982"/>
    </source>
</evidence>
<evidence type="ECO:0000313" key="9">
    <source>
        <dbReference type="EMBL" id="TDP56328.1"/>
    </source>
</evidence>
<evidence type="ECO:0000256" key="4">
    <source>
        <dbReference type="ARBA" id="ARBA00022967"/>
    </source>
</evidence>
<dbReference type="AlphaFoldDB" id="A0A4R6Q3U5"/>
<dbReference type="PANTHER" id="PTHR30335:SF0">
    <property type="entry name" value="ION-TRANSLOCATING OXIDOREDUCTASE COMPLEX SUBUNIT A"/>
    <property type="match status" value="1"/>
</dbReference>
<keyword evidence="3 8" id="KW-0812">Transmembrane</keyword>
<dbReference type="InterPro" id="IPR050133">
    <property type="entry name" value="NqrDE/RnfAE_oxidrdctase"/>
</dbReference>
<keyword evidence="5 8" id="KW-0249">Electron transport</keyword>
<protein>
    <recommendedName>
        <fullName evidence="8">Ion-translocating oxidoreductase complex subunit A</fullName>
        <ecNumber evidence="8">7.-.-.-</ecNumber>
    </recommendedName>
    <alternativeName>
        <fullName evidence="8">Rnf electron transport complex subunit A</fullName>
    </alternativeName>
</protein>
<evidence type="ECO:0000313" key="10">
    <source>
        <dbReference type="Proteomes" id="UP000295500"/>
    </source>
</evidence>
<accession>A0A4R6Q3U5</accession>
<dbReference type="EC" id="7.-.-.-" evidence="8"/>
<keyword evidence="6 8" id="KW-1133">Transmembrane helix</keyword>
<dbReference type="RefSeq" id="WP_133528467.1">
    <property type="nucleotide sequence ID" value="NZ_SNXO01000017.1"/>
</dbReference>
<dbReference type="PIRSF" id="PIRSF006102">
    <property type="entry name" value="NQR_DE"/>
    <property type="match status" value="1"/>
</dbReference>
<keyword evidence="7 8" id="KW-0472">Membrane</keyword>
<dbReference type="GO" id="GO:0022900">
    <property type="term" value="P:electron transport chain"/>
    <property type="evidence" value="ECO:0007669"/>
    <property type="project" value="UniProtKB-UniRule"/>
</dbReference>
<gene>
    <name evidence="8" type="primary">rnfA</name>
    <name evidence="9" type="ORF">EV211_11742</name>
</gene>
<keyword evidence="10" id="KW-1185">Reference proteome</keyword>
<comment type="subunit">
    <text evidence="8">The complex is composed of six subunits: RnfA, RnfB, RnfC, RnfD, RnfE and RnfG.</text>
</comment>
<sequence length="193" mass="21031">MLTSMLVIIISMVLVSNYPLAQFLGICPFLGVSKDLDSAKGMGIAVTFVMVLATAATWPIMQLLNAFDIPYLQTIVFILIIAALVQFVEMFMKKNMQSLYKSLGVFLPLITTNCAVLGVCITNIDNNYNYIESLVNSFGAGIGFLFAMVIMAGVRSKLVDQSHMPEAFRGVPITLITAAILSLSFMGFQGMFS</sequence>
<evidence type="ECO:0000256" key="7">
    <source>
        <dbReference type="ARBA" id="ARBA00023136"/>
    </source>
</evidence>
<proteinExistence type="inferred from homology"/>
<organism evidence="9 10">
    <name type="scientific">Aminicella lysinilytica</name>
    <dbReference type="NCBI Taxonomy" id="433323"/>
    <lineage>
        <taxon>Bacteria</taxon>
        <taxon>Bacillati</taxon>
        <taxon>Bacillota</taxon>
        <taxon>Clostridia</taxon>
        <taxon>Peptostreptococcales</taxon>
        <taxon>Anaerovoracaceae</taxon>
        <taxon>Aminicella</taxon>
    </lineage>
</organism>
<dbReference type="OrthoDB" id="9803631at2"/>
<keyword evidence="4 8" id="KW-1278">Translocase</keyword>
<evidence type="ECO:0000256" key="2">
    <source>
        <dbReference type="ARBA" id="ARBA00022448"/>
    </source>
</evidence>
<name>A0A4R6Q3U5_9FIRM</name>
<comment type="caution">
    <text evidence="9">The sequence shown here is derived from an EMBL/GenBank/DDBJ whole genome shotgun (WGS) entry which is preliminary data.</text>
</comment>
<dbReference type="HAMAP" id="MF_00459">
    <property type="entry name" value="RsxA_RnfA"/>
    <property type="match status" value="1"/>
</dbReference>
<keyword evidence="8" id="KW-1003">Cell membrane</keyword>
<evidence type="ECO:0000256" key="1">
    <source>
        <dbReference type="ARBA" id="ARBA00004127"/>
    </source>
</evidence>
<evidence type="ECO:0000256" key="6">
    <source>
        <dbReference type="ARBA" id="ARBA00022989"/>
    </source>
</evidence>
<dbReference type="NCBIfam" id="TIGR01943">
    <property type="entry name" value="rnfA"/>
    <property type="match status" value="1"/>
</dbReference>
<reference evidence="9 10" key="1">
    <citation type="submission" date="2019-03" db="EMBL/GenBank/DDBJ databases">
        <title>Genomic Encyclopedia of Type Strains, Phase IV (KMG-IV): sequencing the most valuable type-strain genomes for metagenomic binning, comparative biology and taxonomic classification.</title>
        <authorList>
            <person name="Goeker M."/>
        </authorList>
    </citation>
    <scope>NUCLEOTIDE SEQUENCE [LARGE SCALE GENOMIC DNA]</scope>
    <source>
        <strain evidence="9 10">DSM 28287</strain>
    </source>
</reference>
<feature type="transmembrane region" description="Helical" evidence="8">
    <location>
        <begin position="173"/>
        <end position="192"/>
    </location>
</feature>
<evidence type="ECO:0000256" key="3">
    <source>
        <dbReference type="ARBA" id="ARBA00022692"/>
    </source>
</evidence>
<dbReference type="EMBL" id="SNXO01000017">
    <property type="protein sequence ID" value="TDP56328.1"/>
    <property type="molecule type" value="Genomic_DNA"/>
</dbReference>
<dbReference type="Proteomes" id="UP000295500">
    <property type="component" value="Unassembled WGS sequence"/>
</dbReference>
<dbReference type="PANTHER" id="PTHR30335">
    <property type="entry name" value="INTEGRAL MEMBRANE PROTEIN OF SOXR-REDUCING COMPLEX"/>
    <property type="match status" value="1"/>
</dbReference>
<dbReference type="GO" id="GO:0005886">
    <property type="term" value="C:plasma membrane"/>
    <property type="evidence" value="ECO:0007669"/>
    <property type="project" value="UniProtKB-SubCell"/>
</dbReference>
<comment type="similarity">
    <text evidence="8">Belongs to the NqrDE/RnfAE family.</text>
</comment>
<keyword evidence="2 8" id="KW-0813">Transport</keyword>